<dbReference type="EMBL" id="SIXC01000005">
    <property type="protein sequence ID" value="TBH80606.1"/>
    <property type="molecule type" value="Genomic_DNA"/>
</dbReference>
<evidence type="ECO:0000313" key="1">
    <source>
        <dbReference type="EMBL" id="TBH80606.1"/>
    </source>
</evidence>
<keyword evidence="2" id="KW-1185">Reference proteome</keyword>
<evidence type="ECO:0000313" key="2">
    <source>
        <dbReference type="Proteomes" id="UP000292919"/>
    </source>
</evidence>
<name>A0A6H3FCT6_9BACT</name>
<proteinExistence type="predicted"/>
<dbReference type="Pfam" id="PF26317">
    <property type="entry name" value="CntK_N"/>
    <property type="match status" value="1"/>
</dbReference>
<reference evidence="1 2" key="1">
    <citation type="submission" date="2018-12" db="EMBL/GenBank/DDBJ databases">
        <title>First genome draft of Desulfovibrio legallis sp. nov.</title>
        <authorList>
            <person name="Ben Dhia O."/>
            <person name="Najjari A."/>
            <person name="Ferjani R."/>
            <person name="Fhoula I."/>
            <person name="Fardeau M.-L."/>
            <person name="Boudabbous A."/>
            <person name="Ouzari H.I."/>
        </authorList>
    </citation>
    <scope>NUCLEOTIDE SEQUENCE [LARGE SCALE GENOMIC DNA]</scope>
    <source>
        <strain evidence="1 2">H1T</strain>
    </source>
</reference>
<protein>
    <recommendedName>
        <fullName evidence="3">Diaminopimelate epimerase</fullName>
    </recommendedName>
</protein>
<dbReference type="InterPro" id="IPR058944">
    <property type="entry name" value="CntK-like"/>
</dbReference>
<evidence type="ECO:0008006" key="3">
    <source>
        <dbReference type="Google" id="ProtNLM"/>
    </source>
</evidence>
<dbReference type="AlphaFoldDB" id="A0A6H3FCT6"/>
<accession>A0A6H3FCT6</accession>
<gene>
    <name evidence="1" type="ORF">EB812_05610</name>
</gene>
<organism evidence="1 2">
    <name type="scientific">Desulfovibrio legallii</name>
    <dbReference type="NCBI Taxonomy" id="571438"/>
    <lineage>
        <taxon>Bacteria</taxon>
        <taxon>Pseudomonadati</taxon>
        <taxon>Thermodesulfobacteriota</taxon>
        <taxon>Desulfovibrionia</taxon>
        <taxon>Desulfovibrionales</taxon>
        <taxon>Desulfovibrionaceae</taxon>
        <taxon>Desulfovibrio</taxon>
    </lineage>
</organism>
<sequence length="299" mass="31491">MPALPFSKWSPGGNTTLLFPAAGLDARAQARLAAVALTPACLGGEQAGFVDLPARRLRMAGGEFCVNASRAAGALLALTEAAAQRVDVPSQSTPVPQTASVLVDRLDEFHVSGWPAPLHLHIRGAFPLWQVEARLPLPPCPLEDAAPGVCLTRLPGISHLLLDETLHPLPQDCHTEAAALRRRYGLDAEAAAGVVWWRRTPTALRMTPLVHVRDAGTTFLESACGSGALALALHLSRRGEVRIFDLAQPGGSVLRVRLCTEQDAAAPGTNPWAGPWAGVDGPVALTAQGVAWLEDASQP</sequence>
<dbReference type="Proteomes" id="UP000292919">
    <property type="component" value="Unassembled WGS sequence"/>
</dbReference>
<comment type="caution">
    <text evidence="1">The sequence shown here is derived from an EMBL/GenBank/DDBJ whole genome shotgun (WGS) entry which is preliminary data.</text>
</comment>
<dbReference type="RefSeq" id="WP_130957913.1">
    <property type="nucleotide sequence ID" value="NZ_JBHSHA010000009.1"/>
</dbReference>